<keyword evidence="2" id="KW-1185">Reference proteome</keyword>
<reference evidence="1 2" key="1">
    <citation type="journal article" date="2010" name="Stand. Genomic Sci.">
        <title>Complete genome sequence of Rhizobium leguminosarum bv trifolii strain WSM2304, an effective microsymbiont of the South American clover Trifolium polymorphum.</title>
        <authorList>
            <person name="Reeve W."/>
            <person name="O'Hara G."/>
            <person name="Chain P."/>
            <person name="Ardley J."/>
            <person name="Brau L."/>
            <person name="Nandesena K."/>
            <person name="Tiwari R."/>
            <person name="Malfatti S."/>
            <person name="Kiss H."/>
            <person name="Lapidus A."/>
            <person name="Copeland A."/>
            <person name="Nolan M."/>
            <person name="Land M."/>
            <person name="Ivanova N."/>
            <person name="Mavromatis K."/>
            <person name="Markowitz V."/>
            <person name="Kyrpides N."/>
            <person name="Melino V."/>
            <person name="Denton M."/>
            <person name="Yates R."/>
            <person name="Howieson J."/>
        </authorList>
    </citation>
    <scope>NUCLEOTIDE SEQUENCE [LARGE SCALE GENOMIC DNA]</scope>
    <source>
        <strain evidence="1 2">WSM2304</strain>
    </source>
</reference>
<evidence type="ECO:0008006" key="3">
    <source>
        <dbReference type="Google" id="ProtNLM"/>
    </source>
</evidence>
<sequence>MNSSDISRLCSKFTRMGDDECWPWHGELSHNGHPRFWFSGKKVFATHIALLLAGKPRVDDKHALHSCDVPSCVNPNHLRWGTNRDNIHDMFRRNHAFVEKHANRMRELARTLPQNKHVLLPSQTEYMQRLLVAGYSTRDCAGWYGVGVATVRLVRAGRYFSQTRRVRHRTRIVGRATR</sequence>
<name>A0ABF7QKQ8_RHILW</name>
<dbReference type="AlphaFoldDB" id="A0ABF7QKQ8"/>
<dbReference type="Gene3D" id="3.90.75.10">
    <property type="entry name" value="Homing Intron 3 (I-ppo) Encoded Endonuclease, Chain A"/>
    <property type="match status" value="1"/>
</dbReference>
<dbReference type="InterPro" id="IPR044925">
    <property type="entry name" value="His-Me_finger_sf"/>
</dbReference>
<evidence type="ECO:0000313" key="1">
    <source>
        <dbReference type="EMBL" id="ACI54430.1"/>
    </source>
</evidence>
<proteinExistence type="predicted"/>
<dbReference type="SUPFAM" id="SSF54060">
    <property type="entry name" value="His-Me finger endonucleases"/>
    <property type="match status" value="1"/>
</dbReference>
<protein>
    <recommendedName>
        <fullName evidence="3">HNH nuclease domain-containing protein</fullName>
    </recommendedName>
</protein>
<dbReference type="KEGG" id="rlt:Rleg2_1136"/>
<dbReference type="InterPro" id="IPR044930">
    <property type="entry name" value="Homing_endonuclease_His-Me"/>
</dbReference>
<dbReference type="EMBL" id="CP001191">
    <property type="protein sequence ID" value="ACI54430.1"/>
    <property type="molecule type" value="Genomic_DNA"/>
</dbReference>
<evidence type="ECO:0000313" key="2">
    <source>
        <dbReference type="Proteomes" id="UP000008330"/>
    </source>
</evidence>
<accession>A0ABF7QKQ8</accession>
<organism evidence="1 2">
    <name type="scientific">Rhizobium leguminosarum bv. trifolii (strain WSM2304)</name>
    <dbReference type="NCBI Taxonomy" id="395492"/>
    <lineage>
        <taxon>Bacteria</taxon>
        <taxon>Pseudomonadati</taxon>
        <taxon>Pseudomonadota</taxon>
        <taxon>Alphaproteobacteria</taxon>
        <taxon>Hyphomicrobiales</taxon>
        <taxon>Rhizobiaceae</taxon>
        <taxon>Rhizobium/Agrobacterium group</taxon>
        <taxon>Rhizobium</taxon>
    </lineage>
</organism>
<gene>
    <name evidence="1" type="ordered locus">Rleg2_1136</name>
</gene>
<dbReference type="Proteomes" id="UP000008330">
    <property type="component" value="Chromosome"/>
</dbReference>